<dbReference type="AlphaFoldDB" id="A0A0D0EAH5"/>
<dbReference type="Proteomes" id="UP000054538">
    <property type="component" value="Unassembled WGS sequence"/>
</dbReference>
<evidence type="ECO:0000313" key="6">
    <source>
        <dbReference type="EMBL" id="KIK96620.1"/>
    </source>
</evidence>
<protein>
    <recommendedName>
        <fullName evidence="4">Eukaryotic translation initiation factor 3 subunit L</fullName>
        <shortName evidence="4">eIF3l</shortName>
    </recommendedName>
</protein>
<keyword evidence="3 4" id="KW-0648">Protein biosynthesis</keyword>
<evidence type="ECO:0000256" key="3">
    <source>
        <dbReference type="ARBA" id="ARBA00022917"/>
    </source>
</evidence>
<dbReference type="InterPro" id="IPR019382">
    <property type="entry name" value="eIF3l"/>
</dbReference>
<evidence type="ECO:0000256" key="1">
    <source>
        <dbReference type="ARBA" id="ARBA00022490"/>
    </source>
</evidence>
<accession>A0A0D0EAH5</accession>
<comment type="similarity">
    <text evidence="4">Belongs to the eIF-3 subunit L family.</text>
</comment>
<dbReference type="GO" id="GO:0005852">
    <property type="term" value="C:eukaryotic translation initiation factor 3 complex"/>
    <property type="evidence" value="ECO:0007669"/>
    <property type="project" value="UniProtKB-UniRule"/>
</dbReference>
<dbReference type="HOGENOM" id="CLU_029210_0_1_1"/>
<comment type="function">
    <text evidence="4">Component of the eukaryotic translation initiation factor 3 (eIF-3) complex, which is involved in protein synthesis of a specialized repertoire of mRNAs and, together with other initiation factors, stimulates binding of mRNA and methionyl-tRNAi to the 40S ribosome. The eIF-3 complex specifically targets and initiates translation of a subset of mRNAs involved in cell proliferation.</text>
</comment>
<evidence type="ECO:0000313" key="7">
    <source>
        <dbReference type="Proteomes" id="UP000054538"/>
    </source>
</evidence>
<keyword evidence="2 4" id="KW-0396">Initiation factor</keyword>
<feature type="region of interest" description="Disordered" evidence="5">
    <location>
        <begin position="622"/>
        <end position="663"/>
    </location>
</feature>
<reference evidence="7" key="2">
    <citation type="submission" date="2015-01" db="EMBL/GenBank/DDBJ databases">
        <title>Evolutionary Origins and Diversification of the Mycorrhizal Mutualists.</title>
        <authorList>
            <consortium name="DOE Joint Genome Institute"/>
            <consortium name="Mycorrhizal Genomics Consortium"/>
            <person name="Kohler A."/>
            <person name="Kuo A."/>
            <person name="Nagy L.G."/>
            <person name="Floudas D."/>
            <person name="Copeland A."/>
            <person name="Barry K.W."/>
            <person name="Cichocki N."/>
            <person name="Veneault-Fourrey C."/>
            <person name="LaButti K."/>
            <person name="Lindquist E.A."/>
            <person name="Lipzen A."/>
            <person name="Lundell T."/>
            <person name="Morin E."/>
            <person name="Murat C."/>
            <person name="Riley R."/>
            <person name="Ohm R."/>
            <person name="Sun H."/>
            <person name="Tunlid A."/>
            <person name="Henrissat B."/>
            <person name="Grigoriev I.V."/>
            <person name="Hibbett D.S."/>
            <person name="Martin F."/>
        </authorList>
    </citation>
    <scope>NUCLEOTIDE SEQUENCE [LARGE SCALE GENOMIC DNA]</scope>
    <source>
        <strain evidence="7">Ve08.2h10</strain>
    </source>
</reference>
<sequence>MSAQQRVPLWAAEPDLDDEINDVDISLAIPSYPNADMYDDPNVQLDESALAMQAQIAQQAAFAQIPDVVKRFIVHFHQAVLENNLPEITLAYESGWNRLTEKFYSKTEWPEAEIIAPLVNDDQIFLILYRELYYRHVYSRLQPNVDDRFHSYENSCELFNYLLNSDGPVTLSLPAQWLWDIIDEFIYQFQSFALFRSRPANKTDDELAMLGSEGGGQAWSSYSVLNVLYSLIQKSRANEWLTARSEGKTEEEIEEIIGEYGTRPLYRQLGYFSIIGLLRVHVLLGDFTLALKVMERVGLGLSVGQKAPFTAPTAAHVSTAYHAGVCYLMLRRVTDAARVFTGCLNWVMRARQYHTRSYQYDQINKTADRMYALLSLCHTLAPTRLDDNVMNIVREKYGDQMTRMGRGEEGLSTFEEIFLYACPKFISANGPPYDDPNALALLLNPPTPASPSSPSAPVLKPTTSDPTHRHLRALTAHFLSLTHVPVLRSLLKLYTSLDARKLAGFLDAGVDEEEVLSWMMVMKNAGRCVGRVNIAAGADKDDEKGGATNGTPARGSAARGSLLDGEWMSISDLNYVIDENMIHIAESTVGRRYAGWFIRNSEHAARVLDSVRALPLPVAAAAPAVGSKSQGKDGESKGEKNAKADGAPRTGGQKVAWGGVKAA</sequence>
<name>A0A0D0EAH5_9AGAM</name>
<feature type="region of interest" description="Disordered" evidence="5">
    <location>
        <begin position="445"/>
        <end position="465"/>
    </location>
</feature>
<proteinExistence type="inferred from homology"/>
<dbReference type="Pfam" id="PF10255">
    <property type="entry name" value="Paf67"/>
    <property type="match status" value="1"/>
</dbReference>
<evidence type="ECO:0000256" key="5">
    <source>
        <dbReference type="SAM" id="MobiDB-lite"/>
    </source>
</evidence>
<keyword evidence="7" id="KW-1185">Reference proteome</keyword>
<dbReference type="PANTHER" id="PTHR13242:SF0">
    <property type="entry name" value="EUKARYOTIC TRANSLATION INITIATION FACTOR 3 SUBUNIT L"/>
    <property type="match status" value="1"/>
</dbReference>
<gene>
    <name evidence="6" type="ORF">PAXRUDRAFT_825766</name>
</gene>
<dbReference type="GO" id="GO:0016282">
    <property type="term" value="C:eukaryotic 43S preinitiation complex"/>
    <property type="evidence" value="ECO:0007669"/>
    <property type="project" value="UniProtKB-UniRule"/>
</dbReference>
<comment type="subunit">
    <text evidence="4">Component of the eukaryotic translation initiation factor 3 (eIF-3) complex.</text>
</comment>
<reference evidence="6 7" key="1">
    <citation type="submission" date="2014-04" db="EMBL/GenBank/DDBJ databases">
        <authorList>
            <consortium name="DOE Joint Genome Institute"/>
            <person name="Kuo A."/>
            <person name="Kohler A."/>
            <person name="Jargeat P."/>
            <person name="Nagy L.G."/>
            <person name="Floudas D."/>
            <person name="Copeland A."/>
            <person name="Barry K.W."/>
            <person name="Cichocki N."/>
            <person name="Veneault-Fourrey C."/>
            <person name="LaButti K."/>
            <person name="Lindquist E.A."/>
            <person name="Lipzen A."/>
            <person name="Lundell T."/>
            <person name="Morin E."/>
            <person name="Murat C."/>
            <person name="Sun H."/>
            <person name="Tunlid A."/>
            <person name="Henrissat B."/>
            <person name="Grigoriev I.V."/>
            <person name="Hibbett D.S."/>
            <person name="Martin F."/>
            <person name="Nordberg H.P."/>
            <person name="Cantor M.N."/>
            <person name="Hua S.X."/>
        </authorList>
    </citation>
    <scope>NUCLEOTIDE SEQUENCE [LARGE SCALE GENOMIC DNA]</scope>
    <source>
        <strain evidence="6 7">Ve08.2h10</strain>
    </source>
</reference>
<feature type="compositionally biased region" description="Basic and acidic residues" evidence="5">
    <location>
        <begin position="630"/>
        <end position="643"/>
    </location>
</feature>
<dbReference type="GO" id="GO:0001732">
    <property type="term" value="P:formation of cytoplasmic translation initiation complex"/>
    <property type="evidence" value="ECO:0007669"/>
    <property type="project" value="UniProtKB-UniRule"/>
</dbReference>
<comment type="subcellular location">
    <subcellularLocation>
        <location evidence="4">Cytoplasm</location>
    </subcellularLocation>
</comment>
<dbReference type="GO" id="GO:0003743">
    <property type="term" value="F:translation initiation factor activity"/>
    <property type="evidence" value="ECO:0007669"/>
    <property type="project" value="UniProtKB-UniRule"/>
</dbReference>
<feature type="region of interest" description="Disordered" evidence="5">
    <location>
        <begin position="539"/>
        <end position="558"/>
    </location>
</feature>
<dbReference type="GO" id="GO:0033290">
    <property type="term" value="C:eukaryotic 48S preinitiation complex"/>
    <property type="evidence" value="ECO:0007669"/>
    <property type="project" value="UniProtKB-UniRule"/>
</dbReference>
<dbReference type="PANTHER" id="PTHR13242">
    <property type="entry name" value="EUKARYOTIC TRANSLATION INITIATION FACTOR 3"/>
    <property type="match status" value="1"/>
</dbReference>
<evidence type="ECO:0000256" key="2">
    <source>
        <dbReference type="ARBA" id="ARBA00022540"/>
    </source>
</evidence>
<evidence type="ECO:0000256" key="4">
    <source>
        <dbReference type="HAMAP-Rule" id="MF_03011"/>
    </source>
</evidence>
<dbReference type="InParanoid" id="A0A0D0EAH5"/>
<dbReference type="OrthoDB" id="15082at2759"/>
<dbReference type="EMBL" id="KN824977">
    <property type="protein sequence ID" value="KIK96620.1"/>
    <property type="molecule type" value="Genomic_DNA"/>
</dbReference>
<organism evidence="6 7">
    <name type="scientific">Paxillus rubicundulus Ve08.2h10</name>
    <dbReference type="NCBI Taxonomy" id="930991"/>
    <lineage>
        <taxon>Eukaryota</taxon>
        <taxon>Fungi</taxon>
        <taxon>Dikarya</taxon>
        <taxon>Basidiomycota</taxon>
        <taxon>Agaricomycotina</taxon>
        <taxon>Agaricomycetes</taxon>
        <taxon>Agaricomycetidae</taxon>
        <taxon>Boletales</taxon>
        <taxon>Paxilineae</taxon>
        <taxon>Paxillaceae</taxon>
        <taxon>Paxillus</taxon>
    </lineage>
</organism>
<dbReference type="STRING" id="930991.A0A0D0EAH5"/>
<keyword evidence="1 4" id="KW-0963">Cytoplasm</keyword>
<dbReference type="HAMAP" id="MF_03011">
    <property type="entry name" value="eIF3l"/>
    <property type="match status" value="1"/>
</dbReference>